<feature type="signal peptide" evidence="2">
    <location>
        <begin position="1"/>
        <end position="17"/>
    </location>
</feature>
<reference evidence="3 4" key="1">
    <citation type="submission" date="2017-12" db="EMBL/GenBank/DDBJ databases">
        <title>Comparative genomics yields insights into virulence evolution of Verticillium dahliae.</title>
        <authorList>
            <person name="Fan R."/>
            <person name="Armitage A.D."/>
            <person name="Cascant-Lopez E."/>
            <person name="Sobczyk M."/>
            <person name="Cockerton H.M."/>
            <person name="Harrison R.J."/>
        </authorList>
    </citation>
    <scope>NUCLEOTIDE SEQUENCE [LARGE SCALE GENOMIC DNA]</scope>
    <source>
        <strain evidence="3 4">12008</strain>
    </source>
</reference>
<dbReference type="AlphaFoldDB" id="A0AA44W9L4"/>
<organism evidence="3 4">
    <name type="scientific">Verticillium dahliae</name>
    <name type="common">Verticillium wilt</name>
    <dbReference type="NCBI Taxonomy" id="27337"/>
    <lineage>
        <taxon>Eukaryota</taxon>
        <taxon>Fungi</taxon>
        <taxon>Dikarya</taxon>
        <taxon>Ascomycota</taxon>
        <taxon>Pezizomycotina</taxon>
        <taxon>Sordariomycetes</taxon>
        <taxon>Hypocreomycetidae</taxon>
        <taxon>Glomerellales</taxon>
        <taxon>Plectosphaerellaceae</taxon>
        <taxon>Verticillium</taxon>
    </lineage>
</organism>
<accession>A0AA44W9L4</accession>
<dbReference type="EMBL" id="MPSH01000056">
    <property type="protein sequence ID" value="PNH26804.1"/>
    <property type="molecule type" value="Genomic_DNA"/>
</dbReference>
<feature type="chain" id="PRO_5041342809" evidence="2">
    <location>
        <begin position="18"/>
        <end position="233"/>
    </location>
</feature>
<evidence type="ECO:0000313" key="4">
    <source>
        <dbReference type="Proteomes" id="UP000236305"/>
    </source>
</evidence>
<dbReference type="Proteomes" id="UP000236305">
    <property type="component" value="Unassembled WGS sequence"/>
</dbReference>
<comment type="caution">
    <text evidence="3">The sequence shown here is derived from an EMBL/GenBank/DDBJ whole genome shotgun (WGS) entry which is preliminary data.</text>
</comment>
<name>A0AA44W9L4_VERDA</name>
<keyword evidence="2" id="KW-0732">Signal</keyword>
<gene>
    <name evidence="3" type="ORF">BJF96_g9879</name>
</gene>
<proteinExistence type="predicted"/>
<evidence type="ECO:0000313" key="3">
    <source>
        <dbReference type="EMBL" id="PNH26804.1"/>
    </source>
</evidence>
<evidence type="ECO:0000256" key="2">
    <source>
        <dbReference type="SAM" id="SignalP"/>
    </source>
</evidence>
<protein>
    <submittedName>
        <fullName evidence="3">Uncharacterized protein</fullName>
    </submittedName>
</protein>
<feature type="compositionally biased region" description="Pro residues" evidence="1">
    <location>
        <begin position="141"/>
        <end position="151"/>
    </location>
</feature>
<sequence length="233" mass="26359">MKFSAALLLTAVTATLAAPAPAAEEIAPVEAREAAPGGDWHQHRDHCKKECHHGAHHDRCRKRCDDYDYSYKKKVTVTYTYTYCQVHDCGHDWYGRYGYDYYKAYGYKWGYKWDSYKWKRDEVPAAEAEVLAKREAEAAPAPAPAPTPAPAPAAAVVAESEAGEVHARDGCTGGGHGGHGCARPKKVHHHYYDNHRQGHHGHDGHGHHDKCRPECDDRKYKYHHYDYCNSCQW</sequence>
<feature type="region of interest" description="Disordered" evidence="1">
    <location>
        <begin position="137"/>
        <end position="159"/>
    </location>
</feature>
<evidence type="ECO:0000256" key="1">
    <source>
        <dbReference type="SAM" id="MobiDB-lite"/>
    </source>
</evidence>